<comment type="cofactor">
    <cofactor evidence="1">
        <name>Zn(2+)</name>
        <dbReference type="ChEBI" id="CHEBI:29105"/>
    </cofactor>
</comment>
<keyword evidence="6" id="KW-0479">Metal-binding</keyword>
<accession>A0A3B3T956</accession>
<dbReference type="SUPFAM" id="SSF48371">
    <property type="entry name" value="ARM repeat"/>
    <property type="match status" value="1"/>
</dbReference>
<keyword evidence="5" id="KW-0645">Protease</keyword>
<dbReference type="STRING" id="1676925.ENSPKIP00000039195"/>
<proteinExistence type="inferred from homology"/>
<dbReference type="GeneTree" id="ENSGT00940000155211"/>
<evidence type="ECO:0000256" key="2">
    <source>
        <dbReference type="ARBA" id="ARBA00004604"/>
    </source>
</evidence>
<dbReference type="PANTHER" id="PTHR46627:SF1">
    <property type="entry name" value="AMINOPEPTIDASE O"/>
    <property type="match status" value="1"/>
</dbReference>
<evidence type="ECO:0000256" key="3">
    <source>
        <dbReference type="ARBA" id="ARBA00010136"/>
    </source>
</evidence>
<evidence type="ECO:0000256" key="11">
    <source>
        <dbReference type="ARBA" id="ARBA00060332"/>
    </source>
</evidence>
<name>A0A3B3T956_9TELE</name>
<dbReference type="Gene3D" id="1.25.40.320">
    <property type="entry name" value="Peptidase M1, leukotriene A4 hydrolase/aminopeptidase C-terminal domain"/>
    <property type="match status" value="1"/>
</dbReference>
<evidence type="ECO:0000259" key="14">
    <source>
        <dbReference type="SMART" id="SM01263"/>
    </source>
</evidence>
<dbReference type="InterPro" id="IPR033577">
    <property type="entry name" value="AOPep"/>
</dbReference>
<dbReference type="GO" id="GO:0008270">
    <property type="term" value="F:zinc ion binding"/>
    <property type="evidence" value="ECO:0007669"/>
    <property type="project" value="InterPro"/>
</dbReference>
<dbReference type="Gene3D" id="2.60.40.1730">
    <property type="entry name" value="tricorn interacting facor f3 domain"/>
    <property type="match status" value="1"/>
</dbReference>
<keyword evidence="7" id="KW-0378">Hydrolase</keyword>
<dbReference type="FunFam" id="3.30.2010.30:FF:000003">
    <property type="entry name" value="aminopeptidase O isoform X1"/>
    <property type="match status" value="1"/>
</dbReference>
<dbReference type="InterPro" id="IPR027268">
    <property type="entry name" value="Peptidase_M4/M1_CTD_sf"/>
</dbReference>
<dbReference type="SMART" id="SM01263">
    <property type="entry name" value="Leuk-A4-hydro_C"/>
    <property type="match status" value="1"/>
</dbReference>
<comment type="function">
    <text evidence="11">Aminopeptidase which catalyzes the hydrolysis of amino acid residues from the N-terminus of peptide or protein substrates.</text>
</comment>
<evidence type="ECO:0000313" key="16">
    <source>
        <dbReference type="Proteomes" id="UP000261540"/>
    </source>
</evidence>
<dbReference type="SUPFAM" id="SSF55486">
    <property type="entry name" value="Metalloproteases ('zincins'), catalytic domain"/>
    <property type="match status" value="1"/>
</dbReference>
<reference evidence="15" key="1">
    <citation type="submission" date="2025-08" db="UniProtKB">
        <authorList>
            <consortium name="Ensembl"/>
        </authorList>
    </citation>
    <scope>IDENTIFICATION</scope>
</reference>
<dbReference type="SUPFAM" id="SSF63737">
    <property type="entry name" value="Leukotriene A4 hydrolase N-terminal domain"/>
    <property type="match status" value="1"/>
</dbReference>
<evidence type="ECO:0000256" key="6">
    <source>
        <dbReference type="ARBA" id="ARBA00022723"/>
    </source>
</evidence>
<evidence type="ECO:0000256" key="4">
    <source>
        <dbReference type="ARBA" id="ARBA00022438"/>
    </source>
</evidence>
<dbReference type="InterPro" id="IPR042097">
    <property type="entry name" value="Aminopeptidase_N-like_N_sf"/>
</dbReference>
<dbReference type="GO" id="GO:0070006">
    <property type="term" value="F:metalloaminopeptidase activity"/>
    <property type="evidence" value="ECO:0007669"/>
    <property type="project" value="InterPro"/>
</dbReference>
<dbReference type="FunFam" id="2.60.40.1730:FF:000008">
    <property type="entry name" value="aminopeptidase O isoform X1"/>
    <property type="match status" value="1"/>
</dbReference>
<dbReference type="Ensembl" id="ENSPKIT00000020194.1">
    <property type="protein sequence ID" value="ENSPKIP00000039195.1"/>
    <property type="gene ID" value="ENSPKIG00000016645.1"/>
</dbReference>
<evidence type="ECO:0000256" key="5">
    <source>
        <dbReference type="ARBA" id="ARBA00022670"/>
    </source>
</evidence>
<dbReference type="GO" id="GO:0005730">
    <property type="term" value="C:nucleolus"/>
    <property type="evidence" value="ECO:0007669"/>
    <property type="project" value="UniProtKB-SubCell"/>
</dbReference>
<keyword evidence="9" id="KW-0482">Metalloprotease</keyword>
<evidence type="ECO:0000256" key="10">
    <source>
        <dbReference type="ARBA" id="ARBA00023242"/>
    </source>
</evidence>
<comment type="subcellular location">
    <subcellularLocation>
        <location evidence="2">Nucleus</location>
        <location evidence="2">Nucleolus</location>
    </subcellularLocation>
</comment>
<dbReference type="Gene3D" id="3.30.2010.30">
    <property type="match status" value="1"/>
</dbReference>
<feature type="region of interest" description="Disordered" evidence="13">
    <location>
        <begin position="1"/>
        <end position="24"/>
    </location>
</feature>
<reference evidence="15" key="2">
    <citation type="submission" date="2025-09" db="UniProtKB">
        <authorList>
            <consortium name="Ensembl"/>
        </authorList>
    </citation>
    <scope>IDENTIFICATION</scope>
</reference>
<comment type="similarity">
    <text evidence="3">Belongs to the peptidase M1 family.</text>
</comment>
<evidence type="ECO:0000256" key="9">
    <source>
        <dbReference type="ARBA" id="ARBA00023049"/>
    </source>
</evidence>
<evidence type="ECO:0000256" key="8">
    <source>
        <dbReference type="ARBA" id="ARBA00022833"/>
    </source>
</evidence>
<dbReference type="FunFam" id="1.25.40.320:FF:000003">
    <property type="entry name" value="Aminopeptidase O isoform 1"/>
    <property type="match status" value="1"/>
</dbReference>
<dbReference type="InterPro" id="IPR016024">
    <property type="entry name" value="ARM-type_fold"/>
</dbReference>
<organism evidence="15 16">
    <name type="scientific">Paramormyrops kingsleyae</name>
    <dbReference type="NCBI Taxonomy" id="1676925"/>
    <lineage>
        <taxon>Eukaryota</taxon>
        <taxon>Metazoa</taxon>
        <taxon>Chordata</taxon>
        <taxon>Craniata</taxon>
        <taxon>Vertebrata</taxon>
        <taxon>Euteleostomi</taxon>
        <taxon>Actinopterygii</taxon>
        <taxon>Neopterygii</taxon>
        <taxon>Teleostei</taxon>
        <taxon>Osteoglossocephala</taxon>
        <taxon>Osteoglossomorpha</taxon>
        <taxon>Osteoglossiformes</taxon>
        <taxon>Mormyridae</taxon>
        <taxon>Paramormyrops</taxon>
    </lineage>
</organism>
<keyword evidence="10" id="KW-0539">Nucleus</keyword>
<dbReference type="Proteomes" id="UP000261540">
    <property type="component" value="Unplaced"/>
</dbReference>
<evidence type="ECO:0000313" key="15">
    <source>
        <dbReference type="Ensembl" id="ENSPKIP00000039195.1"/>
    </source>
</evidence>
<keyword evidence="4" id="KW-0031">Aminopeptidase</keyword>
<dbReference type="InterPro" id="IPR014782">
    <property type="entry name" value="Peptidase_M1_dom"/>
</dbReference>
<feature type="domain" description="Peptidase M1 leukotriene A4 hydrolase/aminopeptidase C-terminal" evidence="14">
    <location>
        <begin position="710"/>
        <end position="859"/>
    </location>
</feature>
<feature type="compositionally biased region" description="Basic and acidic residues" evidence="13">
    <location>
        <begin position="10"/>
        <end position="24"/>
    </location>
</feature>
<dbReference type="InterPro" id="IPR015211">
    <property type="entry name" value="Peptidase_M1_C"/>
</dbReference>
<dbReference type="GO" id="GO:0006508">
    <property type="term" value="P:proteolysis"/>
    <property type="evidence" value="ECO:0007669"/>
    <property type="project" value="UniProtKB-KW"/>
</dbReference>
<keyword evidence="16" id="KW-1185">Reference proteome</keyword>
<dbReference type="Gene3D" id="1.10.390.10">
    <property type="entry name" value="Neutral Protease Domain 2"/>
    <property type="match status" value="1"/>
</dbReference>
<protein>
    <recommendedName>
        <fullName evidence="12">Aminopeptidase O</fullName>
    </recommendedName>
</protein>
<keyword evidence="8" id="KW-0862">Zinc</keyword>
<evidence type="ECO:0000256" key="12">
    <source>
        <dbReference type="ARBA" id="ARBA00072072"/>
    </source>
</evidence>
<dbReference type="InterPro" id="IPR038502">
    <property type="entry name" value="M1_LTA-4_hydro/amino_C_sf"/>
</dbReference>
<evidence type="ECO:0000256" key="1">
    <source>
        <dbReference type="ARBA" id="ARBA00001947"/>
    </source>
</evidence>
<dbReference type="PANTHER" id="PTHR46627">
    <property type="entry name" value="AMINOPEPTIDASE O"/>
    <property type="match status" value="1"/>
</dbReference>
<evidence type="ECO:0000256" key="13">
    <source>
        <dbReference type="SAM" id="MobiDB-lite"/>
    </source>
</evidence>
<dbReference type="FunFam" id="1.10.390.10:FF:000014">
    <property type="entry name" value="aminopeptidase O isoform X1"/>
    <property type="match status" value="1"/>
</dbReference>
<sequence length="860" mass="96266">MQCSGSNMESGHEMSLHLDPNRDDLPLKANTSQMLVRHYVLDLKVHLEKKVIIGSVVLFLEVAKGAEEIQKFSGVAGHQEAPESLDTALLGDNGQHASHTGCCHSDDSEEAPGEGKSNGDFTLVLDCCDLAVTKVEEVDVASVPGMQVLQETGGKGLCPACPSIPLLHKLVHLPSTCWEQQHDLYRQCSQAPAPGRGEEFLFSTDRWSLQIWKRGVPTPHCFPRCIRICYETKCEGTSVRWTKDQSGKSCVYTMGSPINNRALFPCQEPPVAMSTWQARVHAPSECTALLSGENEALPVPEENGFSHWDYYVTMPMPASTFTIAVGHWVEARVRPAPGEPTDLFSETKPHSGEGSTWDCSAQPSRVYRNQNSCEENLAGRSVGANLNCRMENSGLGNVASEQPSAAEDSFLAGVLCSHVDYPCRFTSAAALLQEIIPYRVFAPSQLLRQAAAVLPPLLAPCLAAARAVLGVHPFARLDLLVVPAEFPSLGMASPHMVFLSQSLLGGDPQLCGARLCHEIAHAWFGLAIGAQDWTEEWISEGFATYLEDVFWARVQKLSRCQAEEQYQLKALLCWRRLRDELQNSDEELQILRPNKENTGQVSESGASVVKHALNPDKAFMQVHYLKGYFLLSFFSSIIGEEAFLNFFRHFVRQYHGRLILSQDFLQMLLDHFPEIERQGLTLEVIYADWLDNPAIPEPLLHRSAAWLRTAVVGEVRQEVAKWIHFSRGHRKGSKRKRVEPKVNFKGVIPEQLVLLLELLLDEPDLSLTALRALEKTYHLQDRDAEVRHRWCELVVKHKHTAAYKDVERFLLQDQAMGVYLYGELMVQEDAHQQALARRCFSQAQEEMDPAVRKVVEEMIY</sequence>
<dbReference type="Pfam" id="PF09127">
    <property type="entry name" value="Leuk-A4-hydro_C"/>
    <property type="match status" value="1"/>
</dbReference>
<dbReference type="OrthoDB" id="79562at2759"/>
<evidence type="ECO:0000256" key="7">
    <source>
        <dbReference type="ARBA" id="ARBA00022801"/>
    </source>
</evidence>
<dbReference type="Pfam" id="PF01433">
    <property type="entry name" value="Peptidase_M1"/>
    <property type="match status" value="1"/>
</dbReference>
<dbReference type="AlphaFoldDB" id="A0A3B3T956"/>